<gene>
    <name evidence="3" type="ORF">F7R91_39420</name>
</gene>
<dbReference type="RefSeq" id="WP_150958387.1">
    <property type="nucleotide sequence ID" value="NZ_VZRB01000058.1"/>
</dbReference>
<comment type="caution">
    <text evidence="3">The sequence shown here is derived from an EMBL/GenBank/DDBJ whole genome shotgun (WGS) entry which is preliminary data.</text>
</comment>
<dbReference type="PANTHER" id="PTHR43798">
    <property type="entry name" value="MONOACYLGLYCEROL LIPASE"/>
    <property type="match status" value="1"/>
</dbReference>
<dbReference type="InterPro" id="IPR029058">
    <property type="entry name" value="AB_hydrolase_fold"/>
</dbReference>
<dbReference type="AlphaFoldDB" id="A0A6H9UP59"/>
<dbReference type="PRINTS" id="PR00111">
    <property type="entry name" value="ABHYDROLASE"/>
</dbReference>
<dbReference type="PANTHER" id="PTHR43798:SF31">
    <property type="entry name" value="AB HYDROLASE SUPERFAMILY PROTEIN YCLE"/>
    <property type="match status" value="1"/>
</dbReference>
<name>A0A6H9UP59_9ACTN</name>
<accession>A0A6H9UP59</accession>
<protein>
    <submittedName>
        <fullName evidence="3">Alpha/beta hydrolase</fullName>
    </submittedName>
</protein>
<dbReference type="GO" id="GO:0016787">
    <property type="term" value="F:hydrolase activity"/>
    <property type="evidence" value="ECO:0007669"/>
    <property type="project" value="UniProtKB-KW"/>
</dbReference>
<feature type="domain" description="AB hydrolase-1" evidence="2">
    <location>
        <begin position="51"/>
        <end position="290"/>
    </location>
</feature>
<dbReference type="SUPFAM" id="SSF53474">
    <property type="entry name" value="alpha/beta-Hydrolases"/>
    <property type="match status" value="1"/>
</dbReference>
<dbReference type="GO" id="GO:0016020">
    <property type="term" value="C:membrane"/>
    <property type="evidence" value="ECO:0007669"/>
    <property type="project" value="TreeGrafter"/>
</dbReference>
<dbReference type="Proteomes" id="UP000442707">
    <property type="component" value="Unassembled WGS sequence"/>
</dbReference>
<dbReference type="InterPro" id="IPR000073">
    <property type="entry name" value="AB_hydrolase_1"/>
</dbReference>
<organism evidence="3 4">
    <name type="scientific">Streptomyces luteolifulvus</name>
    <dbReference type="NCBI Taxonomy" id="2615112"/>
    <lineage>
        <taxon>Bacteria</taxon>
        <taxon>Bacillati</taxon>
        <taxon>Actinomycetota</taxon>
        <taxon>Actinomycetes</taxon>
        <taxon>Kitasatosporales</taxon>
        <taxon>Streptomycetaceae</taxon>
        <taxon>Streptomyces</taxon>
    </lineage>
</organism>
<evidence type="ECO:0000313" key="4">
    <source>
        <dbReference type="Proteomes" id="UP000442707"/>
    </source>
</evidence>
<dbReference type="Pfam" id="PF12697">
    <property type="entry name" value="Abhydrolase_6"/>
    <property type="match status" value="1"/>
</dbReference>
<dbReference type="Gene3D" id="3.40.50.1820">
    <property type="entry name" value="alpha/beta hydrolase"/>
    <property type="match status" value="1"/>
</dbReference>
<reference evidence="3 4" key="1">
    <citation type="submission" date="2019-09" db="EMBL/GenBank/DDBJ databases">
        <title>Screening of Novel Bioactive Compounds from Soil-Associated.</title>
        <authorList>
            <person name="Zhao S."/>
        </authorList>
    </citation>
    <scope>NUCLEOTIDE SEQUENCE [LARGE SCALE GENOMIC DNA]</scope>
    <source>
        <strain evidence="3 4">HIT-DPA4</strain>
    </source>
</reference>
<sequence>MSRQDRTARPERPDGQQARDLLLAAMPLTERRLQLATVSTAVLEGGDGPPLVLLHGQGEFAAIWIRVLPDLVRTHRVIVPDLPGHGASLVRDGRLDAETVLTWLDELIDQTCQGRPPVLVGHLLGGAIAARYAVHHGDRLAHLILVQTLGLALFRPTPSFALPMMGFVARPTPKSRDRLFSHCFLDMDRVEEQTGEQWQPLLDYALDRARTPSVQTALRSLIRRVAMPAIPSGDLTQIDVPTDLIHGRYGLQVGLRTAQAASVRYGWPLHVIEDCRDDPATEQPELFLDALRTAMGPTRKEQSA</sequence>
<evidence type="ECO:0000259" key="2">
    <source>
        <dbReference type="Pfam" id="PF12697"/>
    </source>
</evidence>
<keyword evidence="4" id="KW-1185">Reference proteome</keyword>
<evidence type="ECO:0000256" key="1">
    <source>
        <dbReference type="ARBA" id="ARBA00022801"/>
    </source>
</evidence>
<evidence type="ECO:0000313" key="3">
    <source>
        <dbReference type="EMBL" id="KAB1139569.1"/>
    </source>
</evidence>
<keyword evidence="1 3" id="KW-0378">Hydrolase</keyword>
<proteinExistence type="predicted"/>
<dbReference type="EMBL" id="VZRB01000058">
    <property type="protein sequence ID" value="KAB1139569.1"/>
    <property type="molecule type" value="Genomic_DNA"/>
</dbReference>
<dbReference type="InterPro" id="IPR050266">
    <property type="entry name" value="AB_hydrolase_sf"/>
</dbReference>